<organismHost>
    <name type="scientific">Cydia pomonella</name>
    <name type="common">Codling moth</name>
    <dbReference type="NCBI Taxonomy" id="82600"/>
</organismHost>
<name>A0A097P192_GVCP</name>
<evidence type="ECO:0000313" key="1">
    <source>
        <dbReference type="EMBL" id="AIU36926.1"/>
    </source>
</evidence>
<accession>A0A097P192</accession>
<dbReference type="InterPro" id="IPR010336">
    <property type="entry name" value="Baculo_ME53"/>
</dbReference>
<gene>
    <name evidence="1" type="primary">orf143</name>
</gene>
<dbReference type="GO" id="GO:0003677">
    <property type="term" value="F:DNA binding"/>
    <property type="evidence" value="ECO:0007669"/>
    <property type="project" value="InterPro"/>
</dbReference>
<dbReference type="Pfam" id="PF06061">
    <property type="entry name" value="Baculo_ME53"/>
    <property type="match status" value="1"/>
</dbReference>
<reference evidence="1" key="2">
    <citation type="submission" date="2014-07" db="EMBL/GenBank/DDBJ databases">
        <title>Comparative genomics of CpGV: Evolution of a crop protection agent.</title>
        <authorList>
            <person name="Radtke P.C."/>
            <person name="Jehle J.A."/>
        </authorList>
    </citation>
    <scope>NUCLEOTIDE SEQUENCE</scope>
    <source>
        <strain evidence="1">CpGV-I07</strain>
    </source>
</reference>
<dbReference type="GO" id="GO:0008270">
    <property type="term" value="F:zinc ion binding"/>
    <property type="evidence" value="ECO:0007669"/>
    <property type="project" value="InterPro"/>
</dbReference>
<reference evidence="1" key="1">
    <citation type="journal article" date="2014" name="Proc. Natl. Acad. Sci. U.S.A.">
        <title>Baculovirus resistance in codling moth is virus isolate-dependent and the consequence of a mutation in viral gene pe38.</title>
        <authorList>
            <person name="Gebhardt M.M."/>
            <person name="Eberle K.E."/>
            <person name="Radtke P."/>
            <person name="Jehle J.A."/>
        </authorList>
    </citation>
    <scope>NUCLEOTIDE SEQUENCE</scope>
    <source>
        <strain evidence="1">CpGV-I07</strain>
    </source>
</reference>
<sequence length="306" mass="35371">MQDFRTQFLSKETEEVMFALVGLAQKLHSGLDTTPCYACNQQFKHIKNTNPFIFVVIKNYLNEMDDTLKYCCLKCWQHSRGVMDIIELYPTLKLCDVKKLMYNGVLRKFFFNFVDNTTVLYKKYAIVDSVDSVLEQMLQEKRYNDEIQMVRLVRNNNEFVAEESVAHLRMEYGRQHNFDRPLQLNAQLIAAVNKHCQLDQISFRGVLQRIRKVFTVCGVLQCEGGQGVCLLRGKNHAGHRSPCVQLQCVRTHQPQLLHQKTHNDVSLLDLLLRLQQSLLENAQTQGVAEVRRDAVRSGCSKKCLAI</sequence>
<dbReference type="EMBL" id="KM217574">
    <property type="protein sequence ID" value="AIU36926.1"/>
    <property type="molecule type" value="Genomic_DNA"/>
</dbReference>
<proteinExistence type="predicted"/>
<protein>
    <submittedName>
        <fullName evidence="1">ORF143 me53</fullName>
    </submittedName>
</protein>
<organism evidence="1">
    <name type="scientific">Cydia pomonella granulosis virus</name>
    <name type="common">CpGV</name>
    <name type="synonym">Cydia pomonella granulovirus</name>
    <dbReference type="NCBI Taxonomy" id="28289"/>
    <lineage>
        <taxon>Viruses</taxon>
        <taxon>Viruses incertae sedis</taxon>
        <taxon>Naldaviricetes</taxon>
        <taxon>Lefavirales</taxon>
        <taxon>Baculoviridae</taxon>
        <taxon>Betabaculovirus</taxon>
        <taxon>Betabaculovirus cypomonellae</taxon>
    </lineage>
</organism>